<accession>A0ABW2Z726</accession>
<dbReference type="InterPro" id="IPR037524">
    <property type="entry name" value="PA14/GLEYA"/>
</dbReference>
<dbReference type="Proteomes" id="UP001597032">
    <property type="component" value="Unassembled WGS sequence"/>
</dbReference>
<dbReference type="InterPro" id="IPR017853">
    <property type="entry name" value="GH"/>
</dbReference>
<dbReference type="SMART" id="SM00758">
    <property type="entry name" value="PA14"/>
    <property type="match status" value="1"/>
</dbReference>
<dbReference type="Gene3D" id="3.30.379.10">
    <property type="entry name" value="Chitobiase/beta-hexosaminidase domain 2-like"/>
    <property type="match status" value="1"/>
</dbReference>
<protein>
    <recommendedName>
        <fullName evidence="3">beta-N-acetylhexosaminidase</fullName>
        <ecNumber evidence="3">3.2.1.52</ecNumber>
    </recommendedName>
</protein>
<evidence type="ECO:0000313" key="7">
    <source>
        <dbReference type="EMBL" id="MFD0762084.1"/>
    </source>
</evidence>
<evidence type="ECO:0000313" key="8">
    <source>
        <dbReference type="Proteomes" id="UP001597032"/>
    </source>
</evidence>
<dbReference type="InterPro" id="IPR029018">
    <property type="entry name" value="Hex-like_dom2"/>
</dbReference>
<comment type="similarity">
    <text evidence="2">Belongs to the glycosyl hydrolase 20 family.</text>
</comment>
<keyword evidence="5" id="KW-0326">Glycosidase</keyword>
<dbReference type="PRINTS" id="PR00738">
    <property type="entry name" value="GLHYDRLASE20"/>
</dbReference>
<dbReference type="InterPro" id="IPR026876">
    <property type="entry name" value="Fn3_assoc_repeat"/>
</dbReference>
<evidence type="ECO:0000256" key="5">
    <source>
        <dbReference type="ARBA" id="ARBA00023295"/>
    </source>
</evidence>
<dbReference type="PROSITE" id="PS51820">
    <property type="entry name" value="PA14"/>
    <property type="match status" value="1"/>
</dbReference>
<organism evidence="7 8">
    <name type="scientific">Lutibacter aestuarii</name>
    <dbReference type="NCBI Taxonomy" id="861111"/>
    <lineage>
        <taxon>Bacteria</taxon>
        <taxon>Pseudomonadati</taxon>
        <taxon>Bacteroidota</taxon>
        <taxon>Flavobacteriia</taxon>
        <taxon>Flavobacteriales</taxon>
        <taxon>Flavobacteriaceae</taxon>
        <taxon>Lutibacter</taxon>
    </lineage>
</organism>
<dbReference type="EC" id="3.2.1.52" evidence="3"/>
<dbReference type="Pfam" id="PF02838">
    <property type="entry name" value="Glyco_hydro_20b"/>
    <property type="match status" value="1"/>
</dbReference>
<dbReference type="RefSeq" id="WP_386782304.1">
    <property type="nucleotide sequence ID" value="NZ_JBHTIC010000008.1"/>
</dbReference>
<keyword evidence="8" id="KW-1185">Reference proteome</keyword>
<dbReference type="InterPro" id="IPR015882">
    <property type="entry name" value="HEX_bac_N"/>
</dbReference>
<evidence type="ECO:0000259" key="6">
    <source>
        <dbReference type="PROSITE" id="PS51820"/>
    </source>
</evidence>
<proteinExistence type="inferred from homology"/>
<dbReference type="PANTHER" id="PTHR22600:SF57">
    <property type="entry name" value="BETA-N-ACETYLHEXOSAMINIDASE"/>
    <property type="match status" value="1"/>
</dbReference>
<evidence type="ECO:0000256" key="1">
    <source>
        <dbReference type="ARBA" id="ARBA00001231"/>
    </source>
</evidence>
<evidence type="ECO:0000256" key="3">
    <source>
        <dbReference type="ARBA" id="ARBA00012663"/>
    </source>
</evidence>
<dbReference type="PROSITE" id="PS51257">
    <property type="entry name" value="PROKAR_LIPOPROTEIN"/>
    <property type="match status" value="1"/>
</dbReference>
<dbReference type="Gene3D" id="3.90.182.10">
    <property type="entry name" value="Toxin - Anthrax Protective Antigen,domain 1"/>
    <property type="match status" value="1"/>
</dbReference>
<keyword evidence="4" id="KW-0378">Hydrolase</keyword>
<dbReference type="Pfam" id="PF07691">
    <property type="entry name" value="PA14"/>
    <property type="match status" value="1"/>
</dbReference>
<comment type="caution">
    <text evidence="7">The sequence shown here is derived from an EMBL/GenBank/DDBJ whole genome shotgun (WGS) entry which is preliminary data.</text>
</comment>
<evidence type="ECO:0000256" key="2">
    <source>
        <dbReference type="ARBA" id="ARBA00006285"/>
    </source>
</evidence>
<dbReference type="EMBL" id="JBHTIC010000008">
    <property type="protein sequence ID" value="MFD0762084.1"/>
    <property type="molecule type" value="Genomic_DNA"/>
</dbReference>
<dbReference type="CDD" id="cd06563">
    <property type="entry name" value="GH20_chitobiase-like"/>
    <property type="match status" value="1"/>
</dbReference>
<evidence type="ECO:0000256" key="4">
    <source>
        <dbReference type="ARBA" id="ARBA00022801"/>
    </source>
</evidence>
<dbReference type="InterPro" id="IPR025705">
    <property type="entry name" value="Beta_hexosaminidase_sua/sub"/>
</dbReference>
<sequence>MKNLLFLLLISTIFSCTQKNKTFQNSEISIIPEPTNLILEDESFLFTSTTQISIEEDNQLMAATYLNDLFKQAAGFNFTVKKSNSAASITFKKVENLAPEAYILKISSSKIVISANDAAGYFYGIQTLRQLLPAEIESKQPMDVEWLVPCVTIQDSPRFSWRGMHMDFSRHFFSLENVKTFLDYMAMYKMNTYHMHLTDDQGWRIEIKKYPLLTQKGAWRIESSHDKECKELAKTNPSFTIDEQHYHEINGQKMYGGFFTQNQIKEIISYASDRNIEVIPEIDMPGHFKAAIDNYPYLSCTGKAGWGNHFSIPACLGKETSYQFAKDILSEVAALFPSKYIHIGGDEVNIDSWKKCPNCQRAIQKNKLKNEHELQSFFNKDIEQFLHSKGKKLIGWDEIVDGGLSRDATVMWWRNWAPKARYIAANNGSNMIICPDFEYYFDFTNEATPIDKVYNYEPVPEDFTKEQEAHVLGVQANLWSERIPNFKRLQYQTFPRILALSETAWSSKSNKNYDDFQQKLLNHYQRLDFLDIQYYIPTVEGLADKIAFLDEAKITLTTPLSGMDIYYTLDGTQPTKNSLKYTAPLTISKNTTIKTIAYRGNNASEVKTAVIEKQTYKEPLKIEPKIGSIQQWVALNKFNVVEEVKLPTQPIWKTTQKIDLTGYETKDHVSMVFKGYFKAEEDGLYQFSTKSDDGSLLYLHNKLVVNNGGNHAAILKDGMIALKKGWHPISIYFHEASGGNELTVWYKSPTQAQKKLEGSVIAY</sequence>
<dbReference type="InterPro" id="IPR011658">
    <property type="entry name" value="PA14_dom"/>
</dbReference>
<feature type="domain" description="PA14" evidence="6">
    <location>
        <begin position="615"/>
        <end position="760"/>
    </location>
</feature>
<dbReference type="SUPFAM" id="SSF51445">
    <property type="entry name" value="(Trans)glycosidases"/>
    <property type="match status" value="1"/>
</dbReference>
<gene>
    <name evidence="7" type="ORF">ACFQZW_08325</name>
</gene>
<dbReference type="InterPro" id="IPR015883">
    <property type="entry name" value="Glyco_hydro_20_cat"/>
</dbReference>
<reference evidence="8" key="1">
    <citation type="journal article" date="2019" name="Int. J. Syst. Evol. Microbiol.">
        <title>The Global Catalogue of Microorganisms (GCM) 10K type strain sequencing project: providing services to taxonomists for standard genome sequencing and annotation.</title>
        <authorList>
            <consortium name="The Broad Institute Genomics Platform"/>
            <consortium name="The Broad Institute Genome Sequencing Center for Infectious Disease"/>
            <person name="Wu L."/>
            <person name="Ma J."/>
        </authorList>
    </citation>
    <scope>NUCLEOTIDE SEQUENCE [LARGE SCALE GENOMIC DNA]</scope>
    <source>
        <strain evidence="8">CCUG 60022</strain>
    </source>
</reference>
<dbReference type="Pfam" id="PF00728">
    <property type="entry name" value="Glyco_hydro_20"/>
    <property type="match status" value="1"/>
</dbReference>
<dbReference type="PANTHER" id="PTHR22600">
    <property type="entry name" value="BETA-HEXOSAMINIDASE"/>
    <property type="match status" value="1"/>
</dbReference>
<name>A0ABW2Z726_9FLAO</name>
<comment type="catalytic activity">
    <reaction evidence="1">
        <text>Hydrolysis of terminal non-reducing N-acetyl-D-hexosamine residues in N-acetyl-beta-D-hexosaminides.</text>
        <dbReference type="EC" id="3.2.1.52"/>
    </reaction>
</comment>
<dbReference type="SUPFAM" id="SSF55545">
    <property type="entry name" value="beta-N-acetylhexosaminidase-like domain"/>
    <property type="match status" value="1"/>
</dbReference>
<dbReference type="Pfam" id="PF13287">
    <property type="entry name" value="Fn3_assoc"/>
    <property type="match status" value="1"/>
</dbReference>
<dbReference type="SUPFAM" id="SSF56988">
    <property type="entry name" value="Anthrax protective antigen"/>
    <property type="match status" value="1"/>
</dbReference>
<dbReference type="Gene3D" id="3.20.20.80">
    <property type="entry name" value="Glycosidases"/>
    <property type="match status" value="1"/>
</dbReference>